<feature type="compositionally biased region" description="Polar residues" evidence="1">
    <location>
        <begin position="110"/>
        <end position="126"/>
    </location>
</feature>
<proteinExistence type="predicted"/>
<sequence>MGLVDYSESDSEPEVTNESAPKPTTKTTAAPYTTNTTTTKKPFQKVVDRSNPGKIRVNLPQLKGDDEPASTSDEPPAKRVKTGGGGGLFGGMNSFLPPPKNTGAKKAIAASTNTSRPPFQLKTSSEAGFRRESPQEAGVDVQGAAPGTGGSGLMLPPPRATTSQPSIPDGMKAEEDVKLVGKPMMFRPLSVARAKKKGPKKLPTAPPSAPAGSESTVQQPKPVPEVAAPPPPKKMSLFSIASEPEPEEPAAATETNGAYEPLFEPDNVATSYDSYAADTAGQGTYPVPATAPNPADPTSLGVVADDLNLSAAERRELFGRSGAPGPSASTSRVINFDMEREYQHNEELRASGEQQIHRPIRGITPGKHNLRQLVNAVQSQREALEESFAKGKNIRKEASGRYGW</sequence>
<dbReference type="GeneID" id="39579145"/>
<feature type="region of interest" description="Disordered" evidence="1">
    <location>
        <begin position="1"/>
        <end position="173"/>
    </location>
</feature>
<accession>A0A3N2PNH3</accession>
<dbReference type="AlphaFoldDB" id="A0A3N2PNH3"/>
<evidence type="ECO:0008006" key="4">
    <source>
        <dbReference type="Google" id="ProtNLM"/>
    </source>
</evidence>
<dbReference type="Pfam" id="PF10253">
    <property type="entry name" value="PRCC"/>
    <property type="match status" value="1"/>
</dbReference>
<evidence type="ECO:0000313" key="2">
    <source>
        <dbReference type="EMBL" id="ROT35980.1"/>
    </source>
</evidence>
<feature type="compositionally biased region" description="Pro residues" evidence="1">
    <location>
        <begin position="221"/>
        <end position="233"/>
    </location>
</feature>
<feature type="region of interest" description="Disordered" evidence="1">
    <location>
        <begin position="191"/>
        <end position="265"/>
    </location>
</feature>
<evidence type="ECO:0000256" key="1">
    <source>
        <dbReference type="SAM" id="MobiDB-lite"/>
    </source>
</evidence>
<dbReference type="STRING" id="1314773.A0A3N2PNH3"/>
<dbReference type="InterPro" id="IPR018800">
    <property type="entry name" value="PRCC"/>
</dbReference>
<dbReference type="PANTHER" id="PTHR13621">
    <property type="entry name" value="PROLINE-RICH PROTEIN PRCC"/>
    <property type="match status" value="1"/>
</dbReference>
<dbReference type="Proteomes" id="UP000272025">
    <property type="component" value="Unassembled WGS sequence"/>
</dbReference>
<evidence type="ECO:0000313" key="3">
    <source>
        <dbReference type="Proteomes" id="UP000272025"/>
    </source>
</evidence>
<dbReference type="PANTHER" id="PTHR13621:SF2">
    <property type="entry name" value="PROLINE-RICH PROTEIN PRCC"/>
    <property type="match status" value="1"/>
</dbReference>
<dbReference type="OrthoDB" id="2555634at2759"/>
<feature type="compositionally biased region" description="Low complexity" evidence="1">
    <location>
        <begin position="20"/>
        <end position="41"/>
    </location>
</feature>
<dbReference type="RefSeq" id="XP_028463786.1">
    <property type="nucleotide sequence ID" value="XM_028610667.1"/>
</dbReference>
<keyword evidence="3" id="KW-1185">Reference proteome</keyword>
<protein>
    <recommendedName>
        <fullName evidence="4">Mitotic checkpoint regulator, MAD2B-interacting-domain-containing protein</fullName>
    </recommendedName>
</protein>
<organism evidence="2 3">
    <name type="scientific">Sodiomyces alkalinus (strain CBS 110278 / VKM F-3762 / F11)</name>
    <name type="common">Alkaliphilic filamentous fungus</name>
    <dbReference type="NCBI Taxonomy" id="1314773"/>
    <lineage>
        <taxon>Eukaryota</taxon>
        <taxon>Fungi</taxon>
        <taxon>Dikarya</taxon>
        <taxon>Ascomycota</taxon>
        <taxon>Pezizomycotina</taxon>
        <taxon>Sordariomycetes</taxon>
        <taxon>Hypocreomycetidae</taxon>
        <taxon>Glomerellales</taxon>
        <taxon>Plectosphaerellaceae</taxon>
        <taxon>Sodiomyces</taxon>
    </lineage>
</organism>
<dbReference type="GO" id="GO:0005634">
    <property type="term" value="C:nucleus"/>
    <property type="evidence" value="ECO:0007669"/>
    <property type="project" value="TreeGrafter"/>
</dbReference>
<gene>
    <name evidence="2" type="ORF">SODALDRAFT_328359</name>
</gene>
<dbReference type="EMBL" id="ML119060">
    <property type="protein sequence ID" value="ROT35980.1"/>
    <property type="molecule type" value="Genomic_DNA"/>
</dbReference>
<name>A0A3N2PNH3_SODAK</name>
<reference evidence="2 3" key="1">
    <citation type="journal article" date="2018" name="Mol. Ecol.">
        <title>The obligate alkalophilic soda-lake fungus Sodiomyces alkalinus has shifted to a protein diet.</title>
        <authorList>
            <person name="Grum-Grzhimaylo A.A."/>
            <person name="Falkoski D.L."/>
            <person name="van den Heuvel J."/>
            <person name="Valero-Jimenez C.A."/>
            <person name="Min B."/>
            <person name="Choi I.G."/>
            <person name="Lipzen A."/>
            <person name="Daum C.G."/>
            <person name="Aanen D.K."/>
            <person name="Tsang A."/>
            <person name="Henrissat B."/>
            <person name="Bilanenko E.N."/>
            <person name="de Vries R.P."/>
            <person name="van Kan J.A.L."/>
            <person name="Grigoriev I.V."/>
            <person name="Debets A.J.M."/>
        </authorList>
    </citation>
    <scope>NUCLEOTIDE SEQUENCE [LARGE SCALE GENOMIC DNA]</scope>
    <source>
        <strain evidence="2 3">F11</strain>
    </source>
</reference>